<dbReference type="EMBL" id="MCGR01000005">
    <property type="protein sequence ID" value="ORY89602.1"/>
    <property type="molecule type" value="Genomic_DNA"/>
</dbReference>
<accession>A0A1Y2G0W2</accession>
<dbReference type="InterPro" id="IPR050491">
    <property type="entry name" value="AmpC-like"/>
</dbReference>
<gene>
    <name evidence="4" type="ORF">BCR35DRAFT_299977</name>
</gene>
<sequence>MRPLVLALGLVKLVSAYQQVPFTAPSPTALLSAEFNTFALELLDEWAVPGLSLGIVKVGNDGKLLTDFRGYGTAGKGRKVDQDTLFGIASNSKAFTAAAVAHLVDQGKLSWEDKVTQLLPDLKFSDTFANEQATPIDILSHRTGLPRHEHSYQLGETPKEFVQRISGLRPSAEFRAEWQYNNQMFVTAAYLVSELSGEPFTDFVSSTFFKPLNMTATTYTPLLDDTDAMKHLSSSFATLKNWTSVEIPYNFNATFDQLQLHAGAGGVVSSAQDLVKWLAFLIEQRKTVSGSTTDGSLDTILSPESVKRMTDGHMLQEVASEWPETSAFNYGLGLRSFSYRGVQAINHGGDIPGFGTQLLWSFDRGIGVVALCNADGTGNAVADVAAYRAFDELLRLDKIDWNSRYREKYAVARAERVARISSAFALSTADVVPSDHLKSYIGTYHDYAYGNISVCPSPSSDYPSSTSLPIACSALSQRLDGVLSTDDTPPPSPRALLVAAPGLFGISHLILEHDAGESWKGVAASVFGGVEGREQGLLVYDGSGEIKVELVEGKQVEVWGVWGAGPEVWRREKERRKEGMWGEPEVVFTRV</sequence>
<dbReference type="Proteomes" id="UP000193467">
    <property type="component" value="Unassembled WGS sequence"/>
</dbReference>
<dbReference type="PANTHER" id="PTHR46825:SF15">
    <property type="entry name" value="BETA-LACTAMASE-RELATED DOMAIN-CONTAINING PROTEIN"/>
    <property type="match status" value="1"/>
</dbReference>
<feature type="domain" description="Beta-lactamase-related" evidence="3">
    <location>
        <begin position="46"/>
        <end position="383"/>
    </location>
</feature>
<protein>
    <submittedName>
        <fullName evidence="4">Beta-lactamase/transpeptidase-like protein</fullName>
    </submittedName>
</protein>
<organism evidence="4 5">
    <name type="scientific">Leucosporidium creatinivorum</name>
    <dbReference type="NCBI Taxonomy" id="106004"/>
    <lineage>
        <taxon>Eukaryota</taxon>
        <taxon>Fungi</taxon>
        <taxon>Dikarya</taxon>
        <taxon>Basidiomycota</taxon>
        <taxon>Pucciniomycotina</taxon>
        <taxon>Microbotryomycetes</taxon>
        <taxon>Leucosporidiales</taxon>
        <taxon>Leucosporidium</taxon>
    </lineage>
</organism>
<keyword evidence="5" id="KW-1185">Reference proteome</keyword>
<dbReference type="OrthoDB" id="5946976at2759"/>
<dbReference type="AlphaFoldDB" id="A0A1Y2G0W2"/>
<evidence type="ECO:0000259" key="3">
    <source>
        <dbReference type="Pfam" id="PF00144"/>
    </source>
</evidence>
<evidence type="ECO:0000256" key="1">
    <source>
        <dbReference type="ARBA" id="ARBA00038215"/>
    </source>
</evidence>
<evidence type="ECO:0000313" key="4">
    <source>
        <dbReference type="EMBL" id="ORY89602.1"/>
    </source>
</evidence>
<keyword evidence="2" id="KW-0732">Signal</keyword>
<evidence type="ECO:0000313" key="5">
    <source>
        <dbReference type="Proteomes" id="UP000193467"/>
    </source>
</evidence>
<proteinExistence type="inferred from homology"/>
<evidence type="ECO:0000256" key="2">
    <source>
        <dbReference type="SAM" id="SignalP"/>
    </source>
</evidence>
<dbReference type="InterPro" id="IPR001466">
    <property type="entry name" value="Beta-lactam-related"/>
</dbReference>
<comment type="similarity">
    <text evidence="1">Belongs to the peptidase S12 family.</text>
</comment>
<dbReference type="STRING" id="106004.A0A1Y2G0W2"/>
<dbReference type="Gene3D" id="3.40.710.10">
    <property type="entry name" value="DD-peptidase/beta-lactamase superfamily"/>
    <property type="match status" value="1"/>
</dbReference>
<feature type="signal peptide" evidence="2">
    <location>
        <begin position="1"/>
        <end position="16"/>
    </location>
</feature>
<dbReference type="Pfam" id="PF00144">
    <property type="entry name" value="Beta-lactamase"/>
    <property type="match status" value="1"/>
</dbReference>
<feature type="chain" id="PRO_5012305226" evidence="2">
    <location>
        <begin position="17"/>
        <end position="591"/>
    </location>
</feature>
<reference evidence="4 5" key="1">
    <citation type="submission" date="2016-07" db="EMBL/GenBank/DDBJ databases">
        <title>Pervasive Adenine N6-methylation of Active Genes in Fungi.</title>
        <authorList>
            <consortium name="DOE Joint Genome Institute"/>
            <person name="Mondo S.J."/>
            <person name="Dannebaum R.O."/>
            <person name="Kuo R.C."/>
            <person name="Labutti K."/>
            <person name="Haridas S."/>
            <person name="Kuo A."/>
            <person name="Salamov A."/>
            <person name="Ahrendt S.R."/>
            <person name="Lipzen A."/>
            <person name="Sullivan W."/>
            <person name="Andreopoulos W.B."/>
            <person name="Clum A."/>
            <person name="Lindquist E."/>
            <person name="Daum C."/>
            <person name="Ramamoorthy G.K."/>
            <person name="Gryganskyi A."/>
            <person name="Culley D."/>
            <person name="Magnuson J.K."/>
            <person name="James T.Y."/>
            <person name="O'Malley M.A."/>
            <person name="Stajich J.E."/>
            <person name="Spatafora J.W."/>
            <person name="Visel A."/>
            <person name="Grigoriev I.V."/>
        </authorList>
    </citation>
    <scope>NUCLEOTIDE SEQUENCE [LARGE SCALE GENOMIC DNA]</scope>
    <source>
        <strain evidence="4 5">62-1032</strain>
    </source>
</reference>
<comment type="caution">
    <text evidence="4">The sequence shown here is derived from an EMBL/GenBank/DDBJ whole genome shotgun (WGS) entry which is preliminary data.</text>
</comment>
<dbReference type="InterPro" id="IPR012338">
    <property type="entry name" value="Beta-lactam/transpept-like"/>
</dbReference>
<dbReference type="InParanoid" id="A0A1Y2G0W2"/>
<dbReference type="SUPFAM" id="SSF56601">
    <property type="entry name" value="beta-lactamase/transpeptidase-like"/>
    <property type="match status" value="1"/>
</dbReference>
<dbReference type="PANTHER" id="PTHR46825">
    <property type="entry name" value="D-ALANYL-D-ALANINE-CARBOXYPEPTIDASE/ENDOPEPTIDASE AMPH"/>
    <property type="match status" value="1"/>
</dbReference>
<name>A0A1Y2G0W2_9BASI</name>